<dbReference type="AntiFam" id="ANF00072">
    <property type="entry name" value="Shadow ORF (opposite TypA)"/>
</dbReference>
<organism evidence="1 2">
    <name type="scientific">Gordonia araii NBRC 100433</name>
    <dbReference type="NCBI Taxonomy" id="1073574"/>
    <lineage>
        <taxon>Bacteria</taxon>
        <taxon>Bacillati</taxon>
        <taxon>Actinomycetota</taxon>
        <taxon>Actinomycetes</taxon>
        <taxon>Mycobacteriales</taxon>
        <taxon>Gordoniaceae</taxon>
        <taxon>Gordonia</taxon>
    </lineage>
</organism>
<comment type="caution">
    <text evidence="1">The sequence shown here is derived from an EMBL/GenBank/DDBJ whole genome shotgun (WGS) entry which is preliminary data.</text>
</comment>
<reference evidence="1 2" key="1">
    <citation type="submission" date="2011-11" db="EMBL/GenBank/DDBJ databases">
        <title>Whole genome shotgun sequence of Gordonia araii NBRC 100433.</title>
        <authorList>
            <person name="Yoshida Y."/>
            <person name="Hosoyama A."/>
            <person name="Tsuchikane K."/>
            <person name="Katsumata H."/>
            <person name="Yamazaki S."/>
            <person name="Fujita N."/>
        </authorList>
    </citation>
    <scope>NUCLEOTIDE SEQUENCE [LARGE SCALE GENOMIC DNA]</scope>
    <source>
        <strain evidence="1 2">NBRC 100433</strain>
    </source>
</reference>
<evidence type="ECO:0000313" key="2">
    <source>
        <dbReference type="Proteomes" id="UP000035088"/>
    </source>
</evidence>
<dbReference type="Proteomes" id="UP000035088">
    <property type="component" value="Unassembled WGS sequence"/>
</dbReference>
<keyword evidence="2" id="KW-1185">Reference proteome</keyword>
<name>G7H3V7_9ACTN</name>
<proteinExistence type="predicted"/>
<evidence type="ECO:0000313" key="1">
    <source>
        <dbReference type="EMBL" id="GAB10532.1"/>
    </source>
</evidence>
<dbReference type="AlphaFoldDB" id="G7H3V7"/>
<protein>
    <submittedName>
        <fullName evidence="1">Uncharacterized protein</fullName>
    </submittedName>
</protein>
<gene>
    <name evidence="1" type="ORF">GOARA_058_00150</name>
</gene>
<accession>G7H3V7</accession>
<dbReference type="EMBL" id="BAEE01000058">
    <property type="protein sequence ID" value="GAB10532.1"/>
    <property type="molecule type" value="Genomic_DNA"/>
</dbReference>
<sequence length="193" mass="20899">MDDVVARLRRDRNGDYLADADLQRQFVEFGAQLSEPLGGVVHQIDLVHRGDDVRHPDERGDPRVPPRLALHAVPRVDQHDRDVGVRRTGERVARVALVSRGVGEDVAAVIGGEEPVRDVDRDALFAFAAQPVRERGQVKLPLVVGDRVDVIGRQAPGVVQDAADQRRLAVIDASDGCQAEELPVVGRPVGGGS</sequence>